<dbReference type="STRING" id="50429.A0A2B4SQC4"/>
<dbReference type="AlphaFoldDB" id="A0A2B4SQC4"/>
<evidence type="ECO:0000313" key="8">
    <source>
        <dbReference type="Proteomes" id="UP000225706"/>
    </source>
</evidence>
<keyword evidence="8" id="KW-1185">Reference proteome</keyword>
<dbReference type="SUPFAM" id="SSF81606">
    <property type="entry name" value="PP2C-like"/>
    <property type="match status" value="1"/>
</dbReference>
<dbReference type="Gene3D" id="3.60.40.10">
    <property type="entry name" value="PPM-type phosphatase domain"/>
    <property type="match status" value="1"/>
</dbReference>
<organism evidence="7 8">
    <name type="scientific">Stylophora pistillata</name>
    <name type="common">Smooth cauliflower coral</name>
    <dbReference type="NCBI Taxonomy" id="50429"/>
    <lineage>
        <taxon>Eukaryota</taxon>
        <taxon>Metazoa</taxon>
        <taxon>Cnidaria</taxon>
        <taxon>Anthozoa</taxon>
        <taxon>Hexacorallia</taxon>
        <taxon>Scleractinia</taxon>
        <taxon>Astrocoeniina</taxon>
        <taxon>Pocilloporidae</taxon>
        <taxon>Stylophora</taxon>
    </lineage>
</organism>
<proteinExistence type="inferred from homology"/>
<dbReference type="Proteomes" id="UP000225706">
    <property type="component" value="Unassembled WGS sequence"/>
</dbReference>
<feature type="domain" description="PPM-type phosphatase" evidence="6">
    <location>
        <begin position="346"/>
        <end position="730"/>
    </location>
</feature>
<dbReference type="InterPro" id="IPR000222">
    <property type="entry name" value="PP2C_BS"/>
</dbReference>
<sequence>MRARWGCHRTSQLFQGDESVKSTKKQPAKNSTAAAKKSTVTRKAALSSSQDDSPDGDAAAKKQPAKKQPAKKQPAKKGKRGKAVILDSSDEDSDSAMLSSKKPTAAKGKAVKLVLGFLPVDVTQSLGSVTGADDIPGFTSNANQTAPQCDAGQAALSDNNDGLISGDVSEHALISGCPVSGGESQLSDVNVLGDFDNGTAPLLVKDVLVHRSQVLKDLIEEFKALDIPTHMYHLNLVIINERGEIEEGRGPGVVREGCPTCSVRDPTMSFHGIKRMLNINPANAIAYFTNVNSDRRLGFRVYNDMLEEKYKYRRPEFLQLNEESVQASSDHDVRPILIPHRELPLNAGYAEAINAGKTPGKNEDQSVAGMFCLNGSKSTHESDGDGSPTHVTQTKIPYAYFGVFDGHAGCGAALMAISNLHVHIMEKLDGVKDLLAFENDEKLAEAEELSEAVVSSVTIDNLVIGVLEEAFFEMDEQIRREKVTYRIDGGCASIVALFLGKKLYVANAGDCRAILVHKGKVIPLSCDFTPETERQRLQLLAYHKPQLLGSDFGRLEFQQRARKKHIGQKLLYRDRHMTGWALKTVTEEDTKKFPMINGEGKKARLLDTIGTTRGFGDHDLRVAFCNLPIKPFLTPQPEVRMFDLSNCKLSEDDVVIMASDGLWERLSIEKAAALVMDTFSKIPKDNKRRYVMAAQALVGDARGTLNEKGWRRTNGELASYDDISTFVIPVSECSKEMAKFTIEYDTPTAKPTHSIDNEEE</sequence>
<dbReference type="GO" id="GO:0046872">
    <property type="term" value="F:metal ion binding"/>
    <property type="evidence" value="ECO:0007669"/>
    <property type="project" value="UniProtKB-KW"/>
</dbReference>
<dbReference type="OrthoDB" id="10264738at2759"/>
<dbReference type="PROSITE" id="PS51746">
    <property type="entry name" value="PPM_2"/>
    <property type="match status" value="1"/>
</dbReference>
<evidence type="ECO:0000313" key="7">
    <source>
        <dbReference type="EMBL" id="PFX31309.1"/>
    </source>
</evidence>
<dbReference type="PROSITE" id="PS01032">
    <property type="entry name" value="PPM_1"/>
    <property type="match status" value="1"/>
</dbReference>
<evidence type="ECO:0000256" key="3">
    <source>
        <dbReference type="ARBA" id="ARBA00022912"/>
    </source>
</evidence>
<evidence type="ECO:0000256" key="1">
    <source>
        <dbReference type="ARBA" id="ARBA00022723"/>
    </source>
</evidence>
<keyword evidence="1" id="KW-0479">Metal-binding</keyword>
<protein>
    <submittedName>
        <fullName evidence="7">Protein phosphatase 1H</fullName>
    </submittedName>
</protein>
<comment type="similarity">
    <text evidence="4">Belongs to the PP2C family.</text>
</comment>
<feature type="region of interest" description="Disordered" evidence="5">
    <location>
        <begin position="15"/>
        <end position="103"/>
    </location>
</feature>
<dbReference type="GO" id="GO:0004741">
    <property type="term" value="F:[pyruvate dehydrogenase (acetyl-transferring)]-phosphatase activity"/>
    <property type="evidence" value="ECO:0007669"/>
    <property type="project" value="TreeGrafter"/>
</dbReference>
<accession>A0A2B4SQC4</accession>
<dbReference type="InterPro" id="IPR015655">
    <property type="entry name" value="PP2C"/>
</dbReference>
<dbReference type="PANTHER" id="PTHR13832">
    <property type="entry name" value="PROTEIN PHOSPHATASE 2C"/>
    <property type="match status" value="1"/>
</dbReference>
<dbReference type="CDD" id="cd00143">
    <property type="entry name" value="PP2Cc"/>
    <property type="match status" value="1"/>
</dbReference>
<reference evidence="8" key="1">
    <citation type="journal article" date="2017" name="bioRxiv">
        <title>Comparative analysis of the genomes of Stylophora pistillata and Acropora digitifera provides evidence for extensive differences between species of corals.</title>
        <authorList>
            <person name="Voolstra C.R."/>
            <person name="Li Y."/>
            <person name="Liew Y.J."/>
            <person name="Baumgarten S."/>
            <person name="Zoccola D."/>
            <person name="Flot J.-F."/>
            <person name="Tambutte S."/>
            <person name="Allemand D."/>
            <person name="Aranda M."/>
        </authorList>
    </citation>
    <scope>NUCLEOTIDE SEQUENCE [LARGE SCALE GENOMIC DNA]</scope>
</reference>
<evidence type="ECO:0000256" key="4">
    <source>
        <dbReference type="RuleBase" id="RU003465"/>
    </source>
</evidence>
<evidence type="ECO:0000259" key="6">
    <source>
        <dbReference type="PROSITE" id="PS51746"/>
    </source>
</evidence>
<evidence type="ECO:0000256" key="2">
    <source>
        <dbReference type="ARBA" id="ARBA00022801"/>
    </source>
</evidence>
<comment type="caution">
    <text evidence="7">The sequence shown here is derived from an EMBL/GenBank/DDBJ whole genome shotgun (WGS) entry which is preliminary data.</text>
</comment>
<keyword evidence="2 4" id="KW-0378">Hydrolase</keyword>
<feature type="compositionally biased region" description="Low complexity" evidence="5">
    <location>
        <begin position="28"/>
        <end position="45"/>
    </location>
</feature>
<dbReference type="InterPro" id="IPR036457">
    <property type="entry name" value="PPM-type-like_dom_sf"/>
</dbReference>
<name>A0A2B4SQC4_STYPI</name>
<gene>
    <name evidence="7" type="primary">PPM1H</name>
    <name evidence="7" type="ORF">AWC38_SpisGene3890</name>
</gene>
<keyword evidence="3 4" id="KW-0904">Protein phosphatase</keyword>
<dbReference type="InterPro" id="IPR001932">
    <property type="entry name" value="PPM-type_phosphatase-like_dom"/>
</dbReference>
<dbReference type="PANTHER" id="PTHR13832:SF354">
    <property type="entry name" value="GM14138P"/>
    <property type="match status" value="1"/>
</dbReference>
<dbReference type="Pfam" id="PF00481">
    <property type="entry name" value="PP2C"/>
    <property type="match status" value="2"/>
</dbReference>
<feature type="compositionally biased region" description="Basic residues" evidence="5">
    <location>
        <begin position="63"/>
        <end position="82"/>
    </location>
</feature>
<dbReference type="SMART" id="SM00332">
    <property type="entry name" value="PP2Cc"/>
    <property type="match status" value="1"/>
</dbReference>
<dbReference type="GO" id="GO:0005739">
    <property type="term" value="C:mitochondrion"/>
    <property type="evidence" value="ECO:0007669"/>
    <property type="project" value="TreeGrafter"/>
</dbReference>
<evidence type="ECO:0000256" key="5">
    <source>
        <dbReference type="SAM" id="MobiDB-lite"/>
    </source>
</evidence>
<dbReference type="EMBL" id="LSMT01000037">
    <property type="protein sequence ID" value="PFX31309.1"/>
    <property type="molecule type" value="Genomic_DNA"/>
</dbReference>